<evidence type="ECO:0000313" key="2">
    <source>
        <dbReference type="Proteomes" id="UP001190700"/>
    </source>
</evidence>
<keyword evidence="2" id="KW-1185">Reference proteome</keyword>
<sequence length="558" mass="62773">MVHHATKLSAHAPIKPVILAPVLSLSIPPVISSDHSSAGRKGSLKRKRYDNEEKANAILFYDDCIDKGVLDPVLFTSRETGIPAANISRWANGTGPDEISIRDHICKAACDLKLKRLKIRSRPAVTSKFPVAEAELAAEIRARRARGRKGRFLFKHRLNVDQVPLPFVVGDYDHTIDDKGTKDVWVRQPGSGLEKRQATLQICLRAGVDCDGRNLPQPPLAIWFRVTGKRITDAEKAAYHPDVHVYWQKCAWVDRPSSIEWQNGTLLPWLNANIPVDESVIFADNLDAQIQAPYLANQKEKGRALGWSLLKGGTHWSQPIDQGAGREVKRDVDYEQNEWLELPENLEKWESNALTASDRRILMTWWGGNGYARTINRVNINRYFEKTGCLMSVTGAGDEGINPEGLSTFTFQRPVIPAVIAVAPVQQHVTATSHAELQRAAEEDEVSEEDSELDEDDCNDEAEKWFIPDGYTSLLDVPSANQLNHSMVGQHLLFKWNGVGWCHGWVQKFYPKHRRGFNFEIQYADGDRRDHILRVQDYGHGDSVVAGAWCLLKKSLDM</sequence>
<dbReference type="Proteomes" id="UP001190700">
    <property type="component" value="Unassembled WGS sequence"/>
</dbReference>
<gene>
    <name evidence="1" type="ORF">CYMTET_37255</name>
</gene>
<accession>A0AAE0CE83</accession>
<dbReference type="AlphaFoldDB" id="A0AAE0CE83"/>
<comment type="caution">
    <text evidence="1">The sequence shown here is derived from an EMBL/GenBank/DDBJ whole genome shotgun (WGS) entry which is preliminary data.</text>
</comment>
<reference evidence="1 2" key="1">
    <citation type="journal article" date="2015" name="Genome Biol. Evol.">
        <title>Comparative Genomics of a Bacterivorous Green Alga Reveals Evolutionary Causalities and Consequences of Phago-Mixotrophic Mode of Nutrition.</title>
        <authorList>
            <person name="Burns J.A."/>
            <person name="Paasch A."/>
            <person name="Narechania A."/>
            <person name="Kim E."/>
        </authorList>
    </citation>
    <scope>NUCLEOTIDE SEQUENCE [LARGE SCALE GENOMIC DNA]</scope>
    <source>
        <strain evidence="1 2">PLY_AMNH</strain>
    </source>
</reference>
<name>A0AAE0CE83_9CHLO</name>
<proteinExistence type="predicted"/>
<evidence type="ECO:0000313" key="1">
    <source>
        <dbReference type="EMBL" id="KAK3253487.1"/>
    </source>
</evidence>
<protein>
    <submittedName>
        <fullName evidence="1">Uncharacterized protein</fullName>
    </submittedName>
</protein>
<organism evidence="1 2">
    <name type="scientific">Cymbomonas tetramitiformis</name>
    <dbReference type="NCBI Taxonomy" id="36881"/>
    <lineage>
        <taxon>Eukaryota</taxon>
        <taxon>Viridiplantae</taxon>
        <taxon>Chlorophyta</taxon>
        <taxon>Pyramimonadophyceae</taxon>
        <taxon>Pyramimonadales</taxon>
        <taxon>Pyramimonadaceae</taxon>
        <taxon>Cymbomonas</taxon>
    </lineage>
</organism>
<dbReference type="EMBL" id="LGRX02024796">
    <property type="protein sequence ID" value="KAK3253487.1"/>
    <property type="molecule type" value="Genomic_DNA"/>
</dbReference>